<comment type="similarity">
    <text evidence="2 5">Belongs to the RxLR effector family.</text>
</comment>
<reference evidence="6" key="1">
    <citation type="submission" date="2023-04" db="EMBL/GenBank/DDBJ databases">
        <title>Phytophthora fragariaefolia NBRC 109709.</title>
        <authorList>
            <person name="Ichikawa N."/>
            <person name="Sato H."/>
            <person name="Tonouchi N."/>
        </authorList>
    </citation>
    <scope>NUCLEOTIDE SEQUENCE</scope>
    <source>
        <strain evidence="6">NBRC 109709</strain>
    </source>
</reference>
<keyword evidence="3 5" id="KW-0964">Secreted</keyword>
<proteinExistence type="inferred from homology"/>
<comment type="caution">
    <text evidence="6">The sequence shown here is derived from an EMBL/GenBank/DDBJ whole genome shotgun (WGS) entry which is preliminary data.</text>
</comment>
<evidence type="ECO:0000256" key="1">
    <source>
        <dbReference type="ARBA" id="ARBA00004613"/>
    </source>
</evidence>
<dbReference type="Pfam" id="PF16810">
    <property type="entry name" value="RXLR"/>
    <property type="match status" value="1"/>
</dbReference>
<evidence type="ECO:0000256" key="3">
    <source>
        <dbReference type="ARBA" id="ARBA00022525"/>
    </source>
</evidence>
<evidence type="ECO:0000313" key="7">
    <source>
        <dbReference type="Proteomes" id="UP001165121"/>
    </source>
</evidence>
<organism evidence="6 7">
    <name type="scientific">Phytophthora fragariaefolia</name>
    <dbReference type="NCBI Taxonomy" id="1490495"/>
    <lineage>
        <taxon>Eukaryota</taxon>
        <taxon>Sar</taxon>
        <taxon>Stramenopiles</taxon>
        <taxon>Oomycota</taxon>
        <taxon>Peronosporomycetes</taxon>
        <taxon>Peronosporales</taxon>
        <taxon>Peronosporaceae</taxon>
        <taxon>Phytophthora</taxon>
    </lineage>
</organism>
<feature type="chain" id="PRO_5041015751" description="RxLR effector protein" evidence="5">
    <location>
        <begin position="23"/>
        <end position="185"/>
    </location>
</feature>
<dbReference type="EMBL" id="BSXT01000582">
    <property type="protein sequence ID" value="GMF30485.1"/>
    <property type="molecule type" value="Genomic_DNA"/>
</dbReference>
<dbReference type="AlphaFoldDB" id="A0A9W6UCN6"/>
<dbReference type="InterPro" id="IPR031825">
    <property type="entry name" value="RXLR"/>
</dbReference>
<protein>
    <recommendedName>
        <fullName evidence="5">RxLR effector protein</fullName>
    </recommendedName>
</protein>
<dbReference type="PROSITE" id="PS51257">
    <property type="entry name" value="PROKAR_LIPOPROTEIN"/>
    <property type="match status" value="1"/>
</dbReference>
<gene>
    <name evidence="6" type="ORF">Pfra01_000676800</name>
</gene>
<comment type="domain">
    <text evidence="5">The RxLR-dEER motif acts to carry the protein into the host cell cytoplasm through binding to cell surface phosphatidylinositol-3-phosphate.</text>
</comment>
<evidence type="ECO:0000256" key="4">
    <source>
        <dbReference type="ARBA" id="ARBA00022729"/>
    </source>
</evidence>
<sequence length="185" mass="21100">MRASYALLIVSALLSACGAVSASTSGAKNHNVLQDNTKRLLRKHGRNWNDKYDAGAEERVLKRLKKFLSLKRASQEALSLEKASEKVLSLEKAPIPLQNFFALDDLNRMVASWNFRIDKYAQWYRQDFSIGRIRQALQQKDYPNFDDLILQYINLYKPAVDRAIDDGIVNVVRKGKVTFAQPLVN</sequence>
<evidence type="ECO:0000313" key="6">
    <source>
        <dbReference type="EMBL" id="GMF30485.1"/>
    </source>
</evidence>
<accession>A0A9W6UCN6</accession>
<keyword evidence="7" id="KW-1185">Reference proteome</keyword>
<keyword evidence="4 5" id="KW-0732">Signal</keyword>
<dbReference type="Proteomes" id="UP001165121">
    <property type="component" value="Unassembled WGS sequence"/>
</dbReference>
<evidence type="ECO:0000256" key="2">
    <source>
        <dbReference type="ARBA" id="ARBA00010400"/>
    </source>
</evidence>
<dbReference type="OrthoDB" id="10376111at2759"/>
<name>A0A9W6UCN6_9STRA</name>
<feature type="signal peptide" evidence="5">
    <location>
        <begin position="1"/>
        <end position="22"/>
    </location>
</feature>
<evidence type="ECO:0000256" key="5">
    <source>
        <dbReference type="RuleBase" id="RU367124"/>
    </source>
</evidence>
<comment type="subcellular location">
    <subcellularLocation>
        <location evidence="1 5">Secreted</location>
    </subcellularLocation>
</comment>
<dbReference type="GO" id="GO:0005576">
    <property type="term" value="C:extracellular region"/>
    <property type="evidence" value="ECO:0007669"/>
    <property type="project" value="UniProtKB-SubCell"/>
</dbReference>
<comment type="function">
    <text evidence="5">Effector that suppresses plant defense responses during pathogen infection.</text>
</comment>